<protein>
    <recommendedName>
        <fullName evidence="4">Zn(2)-C6 fungal-type domain-containing protein</fullName>
    </recommendedName>
</protein>
<proteinExistence type="predicted"/>
<dbReference type="Proteomes" id="UP001321760">
    <property type="component" value="Unassembled WGS sequence"/>
</dbReference>
<feature type="region of interest" description="Disordered" evidence="1">
    <location>
        <begin position="78"/>
        <end position="101"/>
    </location>
</feature>
<gene>
    <name evidence="2" type="ORF">QBC34DRAFT_489300</name>
</gene>
<name>A0AAV9H659_9PEZI</name>
<feature type="compositionally biased region" description="Basic and acidic residues" evidence="1">
    <location>
        <begin position="1"/>
        <end position="26"/>
    </location>
</feature>
<sequence>MDSNIEHSGHPYKDDKVDSTENRAPGDDVSSSPSASTLKSNSDASNSDSDSDSPENSVLDSIFDDYLPIHLWGWVVPADDDDEGNTPDPSTSPNPDPRPKKRYATVEEDIRHDKDLHPCDRYPLGPPGLRLKSAPLPLLKIARRWKAYEARLGITINRGMSKRELRIARSRIEREKRRLEHGIPTTTTLSRDMLDEAEAEAKNDEVIRKLRIRKSIRIVNRLPGVVTRPCLRCAKKGLRCSLVVSLNVNLMFAARCNSCMHAGEEFCVLRVQRKADVCDWGSYEKNEEVPPASVVHMQLKGVKEYWAFVRVVGVDEKRLRDIVLDMLRDEGSASLGSIGIYSSDGFSSWALPAWDFESESEAEDETGAENPPGLDHEAPEAPGKPRVKPRISRPSRPISVTSSLAREMRFEDAQKGWVEFPPLLRRVQKLRRDNRLKWA</sequence>
<organism evidence="2 3">
    <name type="scientific">Podospora aff. communis PSN243</name>
    <dbReference type="NCBI Taxonomy" id="3040156"/>
    <lineage>
        <taxon>Eukaryota</taxon>
        <taxon>Fungi</taxon>
        <taxon>Dikarya</taxon>
        <taxon>Ascomycota</taxon>
        <taxon>Pezizomycotina</taxon>
        <taxon>Sordariomycetes</taxon>
        <taxon>Sordariomycetidae</taxon>
        <taxon>Sordariales</taxon>
        <taxon>Podosporaceae</taxon>
        <taxon>Podospora</taxon>
    </lineage>
</organism>
<evidence type="ECO:0000313" key="3">
    <source>
        <dbReference type="Proteomes" id="UP001321760"/>
    </source>
</evidence>
<dbReference type="AlphaFoldDB" id="A0AAV9H659"/>
<evidence type="ECO:0000256" key="1">
    <source>
        <dbReference type="SAM" id="MobiDB-lite"/>
    </source>
</evidence>
<feature type="region of interest" description="Disordered" evidence="1">
    <location>
        <begin position="360"/>
        <end position="400"/>
    </location>
</feature>
<feature type="region of interest" description="Disordered" evidence="1">
    <location>
        <begin position="1"/>
        <end position="59"/>
    </location>
</feature>
<feature type="compositionally biased region" description="Polar residues" evidence="1">
    <location>
        <begin position="29"/>
        <end position="39"/>
    </location>
</feature>
<dbReference type="EMBL" id="MU865913">
    <property type="protein sequence ID" value="KAK4456010.1"/>
    <property type="molecule type" value="Genomic_DNA"/>
</dbReference>
<accession>A0AAV9H659</accession>
<evidence type="ECO:0000313" key="2">
    <source>
        <dbReference type="EMBL" id="KAK4456010.1"/>
    </source>
</evidence>
<reference evidence="2" key="1">
    <citation type="journal article" date="2023" name="Mol. Phylogenet. Evol.">
        <title>Genome-scale phylogeny and comparative genomics of the fungal order Sordariales.</title>
        <authorList>
            <person name="Hensen N."/>
            <person name="Bonometti L."/>
            <person name="Westerberg I."/>
            <person name="Brannstrom I.O."/>
            <person name="Guillou S."/>
            <person name="Cros-Aarteil S."/>
            <person name="Calhoun S."/>
            <person name="Haridas S."/>
            <person name="Kuo A."/>
            <person name="Mondo S."/>
            <person name="Pangilinan J."/>
            <person name="Riley R."/>
            <person name="LaButti K."/>
            <person name="Andreopoulos B."/>
            <person name="Lipzen A."/>
            <person name="Chen C."/>
            <person name="Yan M."/>
            <person name="Daum C."/>
            <person name="Ng V."/>
            <person name="Clum A."/>
            <person name="Steindorff A."/>
            <person name="Ohm R.A."/>
            <person name="Martin F."/>
            <person name="Silar P."/>
            <person name="Natvig D.O."/>
            <person name="Lalanne C."/>
            <person name="Gautier V."/>
            <person name="Ament-Velasquez S.L."/>
            <person name="Kruys A."/>
            <person name="Hutchinson M.I."/>
            <person name="Powell A.J."/>
            <person name="Barry K."/>
            <person name="Miller A.N."/>
            <person name="Grigoriev I.V."/>
            <person name="Debuchy R."/>
            <person name="Gladieux P."/>
            <person name="Hiltunen Thoren M."/>
            <person name="Johannesson H."/>
        </authorList>
    </citation>
    <scope>NUCLEOTIDE SEQUENCE</scope>
    <source>
        <strain evidence="2">PSN243</strain>
    </source>
</reference>
<comment type="caution">
    <text evidence="2">The sequence shown here is derived from an EMBL/GenBank/DDBJ whole genome shotgun (WGS) entry which is preliminary data.</text>
</comment>
<reference evidence="2" key="2">
    <citation type="submission" date="2023-05" db="EMBL/GenBank/DDBJ databases">
        <authorList>
            <consortium name="Lawrence Berkeley National Laboratory"/>
            <person name="Steindorff A."/>
            <person name="Hensen N."/>
            <person name="Bonometti L."/>
            <person name="Westerberg I."/>
            <person name="Brannstrom I.O."/>
            <person name="Guillou S."/>
            <person name="Cros-Aarteil S."/>
            <person name="Calhoun S."/>
            <person name="Haridas S."/>
            <person name="Kuo A."/>
            <person name="Mondo S."/>
            <person name="Pangilinan J."/>
            <person name="Riley R."/>
            <person name="Labutti K."/>
            <person name="Andreopoulos B."/>
            <person name="Lipzen A."/>
            <person name="Chen C."/>
            <person name="Yanf M."/>
            <person name="Daum C."/>
            <person name="Ng V."/>
            <person name="Clum A."/>
            <person name="Ohm R."/>
            <person name="Martin F."/>
            <person name="Silar P."/>
            <person name="Natvig D."/>
            <person name="Lalanne C."/>
            <person name="Gautier V."/>
            <person name="Ament-Velasquez S.L."/>
            <person name="Kruys A."/>
            <person name="Hutchinson M.I."/>
            <person name="Powell A.J."/>
            <person name="Barry K."/>
            <person name="Miller A.N."/>
            <person name="Grigoriev I.V."/>
            <person name="Debuchy R."/>
            <person name="Gladieux P."/>
            <person name="Thoren M.H."/>
            <person name="Johannesson H."/>
        </authorList>
    </citation>
    <scope>NUCLEOTIDE SEQUENCE</scope>
    <source>
        <strain evidence="2">PSN243</strain>
    </source>
</reference>
<keyword evidence="3" id="KW-1185">Reference proteome</keyword>
<evidence type="ECO:0008006" key="4">
    <source>
        <dbReference type="Google" id="ProtNLM"/>
    </source>
</evidence>